<dbReference type="RefSeq" id="WP_083346286.1">
    <property type="nucleotide sequence ID" value="NZ_LT629690.1"/>
</dbReference>
<evidence type="ECO:0000313" key="6">
    <source>
        <dbReference type="Proteomes" id="UP000182427"/>
    </source>
</evidence>
<dbReference type="SUPFAM" id="SSF53822">
    <property type="entry name" value="Periplasmic binding protein-like I"/>
    <property type="match status" value="1"/>
</dbReference>
<dbReference type="GO" id="GO:0003700">
    <property type="term" value="F:DNA-binding transcription factor activity"/>
    <property type="evidence" value="ECO:0007669"/>
    <property type="project" value="TreeGrafter"/>
</dbReference>
<dbReference type="SMART" id="SM00354">
    <property type="entry name" value="HTH_LACI"/>
    <property type="match status" value="1"/>
</dbReference>
<keyword evidence="2" id="KW-0238">DNA-binding</keyword>
<proteinExistence type="predicted"/>
<dbReference type="InterPro" id="IPR028082">
    <property type="entry name" value="Peripla_BP_I"/>
</dbReference>
<dbReference type="PANTHER" id="PTHR30146:SF109">
    <property type="entry name" value="HTH-TYPE TRANSCRIPTIONAL REGULATOR GALS"/>
    <property type="match status" value="1"/>
</dbReference>
<keyword evidence="1" id="KW-0805">Transcription regulation</keyword>
<sequence length="343" mass="36975">MVKNGNPGTGGVTLQAVAEAAGVTIATASRSLNDAYGVHPETKARVQRIAEELHYKPNRFARGLVTGRSDMVGLIVSDIRNSYFAEVARGVEDAALESGRDVMLCNSDLNAERQMKSVNSLLDKRAEAIIMNSVASLSREDQQKIAAAGVPIVLLNRPGRDTTFSTVNADNDKGGRLAAECLLRNGHRKVINLTGPKKHANLSRRSTAFIKTMEAQRGARVNTIHTINTMQGGYEAAIEIFRNLNGETAIATGNDAMAFGVMRAAIEAGVRIPRDISLIGFDDVELSAMTFPPLTTVRQPKYEVGRAAVEIVQQLLSSGSKTPIHRVVDVELVERSSVAKLTK</sequence>
<dbReference type="Proteomes" id="UP000182427">
    <property type="component" value="Chromosome I"/>
</dbReference>
<dbReference type="OrthoDB" id="9796186at2"/>
<reference evidence="5 6" key="1">
    <citation type="submission" date="2016-10" db="EMBL/GenBank/DDBJ databases">
        <authorList>
            <person name="de Groot N.N."/>
        </authorList>
    </citation>
    <scope>NUCLEOTIDE SEQUENCE [LARGE SCALE GENOMIC DNA]</scope>
    <source>
        <strain evidence="5 6">GAS232</strain>
    </source>
</reference>
<accession>A0A1G7PHC0</accession>
<feature type="domain" description="HTH lacI-type" evidence="4">
    <location>
        <begin position="12"/>
        <end position="66"/>
    </location>
</feature>
<dbReference type="InterPro" id="IPR010982">
    <property type="entry name" value="Lambda_DNA-bd_dom_sf"/>
</dbReference>
<dbReference type="Pfam" id="PF13377">
    <property type="entry name" value="Peripla_BP_3"/>
    <property type="match status" value="1"/>
</dbReference>
<dbReference type="AlphaFoldDB" id="A0A1G7PHC0"/>
<dbReference type="EMBL" id="LT629690">
    <property type="protein sequence ID" value="SDF85618.1"/>
    <property type="molecule type" value="Genomic_DNA"/>
</dbReference>
<dbReference type="PROSITE" id="PS50932">
    <property type="entry name" value="HTH_LACI_2"/>
    <property type="match status" value="1"/>
</dbReference>
<evidence type="ECO:0000256" key="3">
    <source>
        <dbReference type="ARBA" id="ARBA00023163"/>
    </source>
</evidence>
<dbReference type="Pfam" id="PF00356">
    <property type="entry name" value="LacI"/>
    <property type="match status" value="1"/>
</dbReference>
<evidence type="ECO:0000256" key="1">
    <source>
        <dbReference type="ARBA" id="ARBA00023015"/>
    </source>
</evidence>
<name>A0A1G7PHC0_9BACT</name>
<keyword evidence="6" id="KW-1185">Reference proteome</keyword>
<gene>
    <name evidence="5" type="ORF">SAMN05444167_3507</name>
</gene>
<evidence type="ECO:0000256" key="2">
    <source>
        <dbReference type="ARBA" id="ARBA00023125"/>
    </source>
</evidence>
<dbReference type="GO" id="GO:0000976">
    <property type="term" value="F:transcription cis-regulatory region binding"/>
    <property type="evidence" value="ECO:0007669"/>
    <property type="project" value="TreeGrafter"/>
</dbReference>
<dbReference type="CDD" id="cd06285">
    <property type="entry name" value="PBP1_LacI-like"/>
    <property type="match status" value="1"/>
</dbReference>
<dbReference type="Gene3D" id="3.40.50.2300">
    <property type="match status" value="2"/>
</dbReference>
<dbReference type="InterPro" id="IPR000843">
    <property type="entry name" value="HTH_LacI"/>
</dbReference>
<dbReference type="CDD" id="cd01392">
    <property type="entry name" value="HTH_LacI"/>
    <property type="match status" value="1"/>
</dbReference>
<dbReference type="PANTHER" id="PTHR30146">
    <property type="entry name" value="LACI-RELATED TRANSCRIPTIONAL REPRESSOR"/>
    <property type="match status" value="1"/>
</dbReference>
<dbReference type="InterPro" id="IPR046335">
    <property type="entry name" value="LacI/GalR-like_sensor"/>
</dbReference>
<dbReference type="SUPFAM" id="SSF47413">
    <property type="entry name" value="lambda repressor-like DNA-binding domains"/>
    <property type="match status" value="1"/>
</dbReference>
<keyword evidence="3" id="KW-0804">Transcription</keyword>
<evidence type="ECO:0000259" key="4">
    <source>
        <dbReference type="PROSITE" id="PS50932"/>
    </source>
</evidence>
<evidence type="ECO:0000313" key="5">
    <source>
        <dbReference type="EMBL" id="SDF85618.1"/>
    </source>
</evidence>
<organism evidence="5 6">
    <name type="scientific">Terriglobus roseus</name>
    <dbReference type="NCBI Taxonomy" id="392734"/>
    <lineage>
        <taxon>Bacteria</taxon>
        <taxon>Pseudomonadati</taxon>
        <taxon>Acidobacteriota</taxon>
        <taxon>Terriglobia</taxon>
        <taxon>Terriglobales</taxon>
        <taxon>Acidobacteriaceae</taxon>
        <taxon>Terriglobus</taxon>
    </lineage>
</organism>
<protein>
    <submittedName>
        <fullName evidence="5">Transcriptional regulator, LacI family</fullName>
    </submittedName>
</protein>
<dbReference type="Gene3D" id="1.10.260.40">
    <property type="entry name" value="lambda repressor-like DNA-binding domains"/>
    <property type="match status" value="1"/>
</dbReference>